<feature type="transmembrane region" description="Helical" evidence="1">
    <location>
        <begin position="6"/>
        <end position="28"/>
    </location>
</feature>
<gene>
    <name evidence="2" type="ORF">Pro02_39720</name>
</gene>
<keyword evidence="1" id="KW-1133">Transmembrane helix</keyword>
<dbReference type="AlphaFoldDB" id="A0A8J3WD39"/>
<evidence type="ECO:0000256" key="1">
    <source>
        <dbReference type="SAM" id="Phobius"/>
    </source>
</evidence>
<keyword evidence="1" id="KW-0472">Membrane</keyword>
<keyword evidence="3" id="KW-1185">Reference proteome</keyword>
<evidence type="ECO:0008006" key="4">
    <source>
        <dbReference type="Google" id="ProtNLM"/>
    </source>
</evidence>
<dbReference type="RefSeq" id="WP_068924219.1">
    <property type="nucleotide sequence ID" value="NZ_BMQP01000019.1"/>
</dbReference>
<protein>
    <recommendedName>
        <fullName evidence="4">Secreted protein</fullName>
    </recommendedName>
</protein>
<dbReference type="OrthoDB" id="3237344at2"/>
<evidence type="ECO:0000313" key="3">
    <source>
        <dbReference type="Proteomes" id="UP000655044"/>
    </source>
</evidence>
<dbReference type="Proteomes" id="UP000655044">
    <property type="component" value="Unassembled WGS sequence"/>
</dbReference>
<dbReference type="EMBL" id="BOOI01000036">
    <property type="protein sequence ID" value="GIH85564.1"/>
    <property type="molecule type" value="Genomic_DNA"/>
</dbReference>
<dbReference type="InterPro" id="IPR009293">
    <property type="entry name" value="UPF0478"/>
</dbReference>
<sequence length="130" mass="13929">MLTAGEVAGLIAAVACVVLVCFLIVVLLKLSRLLTETTKAVTELNGRVVPLLEEVALTVGEANRQLVEVEAVIRDVKRVSGHAAKVSDVTQALVTRPLIKVAALGHGLRQAIGARGRGRPQPRALERRRR</sequence>
<name>A0A8J3WD39_PLARO</name>
<keyword evidence="1" id="KW-0812">Transmembrane</keyword>
<evidence type="ECO:0000313" key="2">
    <source>
        <dbReference type="EMBL" id="GIH85564.1"/>
    </source>
</evidence>
<reference evidence="2" key="1">
    <citation type="submission" date="2021-01" db="EMBL/GenBank/DDBJ databases">
        <title>Whole genome shotgun sequence of Planobispora rosea NBRC 15558.</title>
        <authorList>
            <person name="Komaki H."/>
            <person name="Tamura T."/>
        </authorList>
    </citation>
    <scope>NUCLEOTIDE SEQUENCE</scope>
    <source>
        <strain evidence="2">NBRC 15558</strain>
    </source>
</reference>
<comment type="caution">
    <text evidence="2">The sequence shown here is derived from an EMBL/GenBank/DDBJ whole genome shotgun (WGS) entry which is preliminary data.</text>
</comment>
<proteinExistence type="predicted"/>
<dbReference type="Pfam" id="PF06103">
    <property type="entry name" value="DUF948"/>
    <property type="match status" value="1"/>
</dbReference>
<organism evidence="2 3">
    <name type="scientific">Planobispora rosea</name>
    <dbReference type="NCBI Taxonomy" id="35762"/>
    <lineage>
        <taxon>Bacteria</taxon>
        <taxon>Bacillati</taxon>
        <taxon>Actinomycetota</taxon>
        <taxon>Actinomycetes</taxon>
        <taxon>Streptosporangiales</taxon>
        <taxon>Streptosporangiaceae</taxon>
        <taxon>Planobispora</taxon>
    </lineage>
</organism>
<accession>A0A8J3WD39</accession>